<feature type="repeat" description="WD" evidence="3">
    <location>
        <begin position="1021"/>
        <end position="1062"/>
    </location>
</feature>
<dbReference type="InterPro" id="IPR020472">
    <property type="entry name" value="WD40_PAC1"/>
</dbReference>
<dbReference type="InterPro" id="IPR019775">
    <property type="entry name" value="WD40_repeat_CS"/>
</dbReference>
<feature type="repeat" description="WD" evidence="3">
    <location>
        <begin position="763"/>
        <end position="804"/>
    </location>
</feature>
<evidence type="ECO:0000256" key="3">
    <source>
        <dbReference type="PROSITE-ProRule" id="PRU00221"/>
    </source>
</evidence>
<feature type="repeat" description="WD" evidence="3">
    <location>
        <begin position="978"/>
        <end position="1019"/>
    </location>
</feature>
<dbReference type="InterPro" id="IPR001680">
    <property type="entry name" value="WD40_rpt"/>
</dbReference>
<dbReference type="InterPro" id="IPR011047">
    <property type="entry name" value="Quinoprotein_ADH-like_sf"/>
</dbReference>
<dbReference type="Pfam" id="PF00400">
    <property type="entry name" value="WD40"/>
    <property type="match status" value="14"/>
</dbReference>
<feature type="repeat" description="WD" evidence="3">
    <location>
        <begin position="599"/>
        <end position="626"/>
    </location>
</feature>
<dbReference type="PROSITE" id="PS00678">
    <property type="entry name" value="WD_REPEATS_1"/>
    <property type="match status" value="6"/>
</dbReference>
<sequence length="1219" mass="134709">MDYLSRLPSQKLQSKDVAAQQDYLFFRWFASMGTGCITRPIIFAIDAVDECPRHELQYLLDILSKFISQPELPSNIRFLFTYRSDDSIHSIFSNIEDSIRSMSIDHTPDTESDIHNVVQYELRHLSHADGLVEAITTASQGLFECAAVLCRELKTRGRPASSTSREEFVRRIGKTPGMSLYTLYREILDDYLYDARLLKIFRRVMAWILLVETPQSRPVIYSFAQILVPEKRYQDDVATVLASLGSLLSGTMADDVPISPLHASLRDFLIDPASGSGVYFIDLGLSAQVDIARDCFKIMNKQLKFNICWLPTSFQYYTDVEDLAKRVADNISPGLQYACTFAPRHLYSTRMALRPMTILESIARLIGVFFFLSGSLDDTMVDDFRNIQAFTVQETVPLEEDVRFFLENKFLYWLEAHSCMGTRRNGPGVQLPIIREWAEFKGLQQIEGYVADFIVFEQRFREGYQASAPQIYLSGLAFTPTTSAVSRLYKPVFCGIMRAKGIDTESDNTGPQVITTGTRIYSAVFSPDDSLIVSGFDDGTIHLWNAQTGEQLGDSLRGHTGGVLSVAFSPDSVHIVSGSADNTIRLWSTKTLKQVGNTLVGHTNEVNSVVFSPDGTRVVSGSDDETGGPVGDPLMGHGDRVWSVAFSPSGAHIVSGSKDRRIRLWDAQTREPLGAPFTGHDRSVLCVAFSQDGSRIVSGSADRTIRQWNTVTRAQIRNPLTGHTSWVRSVVFSPDGSIIASASDDETIRLWSAVTGEQIGEPLAGHNDWVRCIAFSSDSSKILSGSDDGTLRLWDAQTREQASASPIGHDRAVKSVAFSPDGSQIVSGSDDNTIRLWDGQTGEPVGDPLIGHGDDVLCVAFSKDASRVVSGSGDDTIRQWSSQTRVHIGDPLIGHSDWVRSAAFSPDDTLIASGSADHTVRLWDARTGEQRGDPLTGHIGGVRYVDFSPDGTYVVSGSEDKTIRRWDSQTGKPIGQPLTGHTNTVGSVAFSPDGLYIISGSRDKTIRLWDAESGDPIGDPLTGHRSAVRSVAFSPDSLFIVSGSSDHTIRLWDRRTGNQVCAPLTEHQYSVNSVAFSPDGSRIASASDDRTVRVWDVSSLAESARSPADEESAAPVDHLSSHSPYLIHPTASLAQHVRPQPHHTFYYPGTDEFIQCLADDREQPALWIPHSYRQCVFSWDPRARIIISKDRHIVLEYDTLHMGEDWVNILKPQREPAST</sequence>
<feature type="repeat" description="WD" evidence="3">
    <location>
        <begin position="1064"/>
        <end position="1105"/>
    </location>
</feature>
<evidence type="ECO:0000313" key="5">
    <source>
        <dbReference type="Proteomes" id="UP001556367"/>
    </source>
</evidence>
<evidence type="ECO:0000256" key="2">
    <source>
        <dbReference type="ARBA" id="ARBA00022737"/>
    </source>
</evidence>
<accession>A0ABR3JW66</accession>
<dbReference type="CDD" id="cd00200">
    <property type="entry name" value="WD40"/>
    <property type="match status" value="2"/>
</dbReference>
<feature type="repeat" description="WD" evidence="3">
    <location>
        <begin position="806"/>
        <end position="847"/>
    </location>
</feature>
<keyword evidence="2" id="KW-0677">Repeat</keyword>
<dbReference type="InterPro" id="IPR015943">
    <property type="entry name" value="WD40/YVTN_repeat-like_dom_sf"/>
</dbReference>
<organism evidence="4 5">
    <name type="scientific">Hohenbuehelia grisea</name>
    <dbReference type="NCBI Taxonomy" id="104357"/>
    <lineage>
        <taxon>Eukaryota</taxon>
        <taxon>Fungi</taxon>
        <taxon>Dikarya</taxon>
        <taxon>Basidiomycota</taxon>
        <taxon>Agaricomycotina</taxon>
        <taxon>Agaricomycetes</taxon>
        <taxon>Agaricomycetidae</taxon>
        <taxon>Agaricales</taxon>
        <taxon>Pleurotineae</taxon>
        <taxon>Pleurotaceae</taxon>
        <taxon>Hohenbuehelia</taxon>
    </lineage>
</organism>
<proteinExistence type="predicted"/>
<dbReference type="Gene3D" id="2.130.10.10">
    <property type="entry name" value="YVTN repeat-like/Quinoprotein amine dehydrogenase"/>
    <property type="match status" value="6"/>
</dbReference>
<feature type="repeat" description="WD" evidence="3">
    <location>
        <begin position="892"/>
        <end position="933"/>
    </location>
</feature>
<feature type="repeat" description="WD" evidence="3">
    <location>
        <begin position="720"/>
        <end position="761"/>
    </location>
</feature>
<reference evidence="5" key="1">
    <citation type="submission" date="2024-06" db="EMBL/GenBank/DDBJ databases">
        <title>Multi-omics analyses provide insights into the biosynthesis of the anticancer antibiotic pleurotin in Hohenbuehelia grisea.</title>
        <authorList>
            <person name="Weaver J.A."/>
            <person name="Alberti F."/>
        </authorList>
    </citation>
    <scope>NUCLEOTIDE SEQUENCE [LARGE SCALE GENOMIC DNA]</scope>
    <source>
        <strain evidence="5">T-177</strain>
    </source>
</reference>
<feature type="repeat" description="WD" evidence="3">
    <location>
        <begin position="849"/>
        <end position="881"/>
    </location>
</feature>
<dbReference type="EMBL" id="JASNQZ010000002">
    <property type="protein sequence ID" value="KAL0960154.1"/>
    <property type="molecule type" value="Genomic_DNA"/>
</dbReference>
<keyword evidence="1 3" id="KW-0853">WD repeat</keyword>
<dbReference type="InterPro" id="IPR050349">
    <property type="entry name" value="WD_LIS1/nudF_dynein_reg"/>
</dbReference>
<feature type="repeat" description="WD" evidence="3">
    <location>
        <begin position="520"/>
        <end position="554"/>
    </location>
</feature>
<feature type="repeat" description="WD" evidence="3">
    <location>
        <begin position="677"/>
        <end position="718"/>
    </location>
</feature>
<evidence type="ECO:0000256" key="1">
    <source>
        <dbReference type="ARBA" id="ARBA00022574"/>
    </source>
</evidence>
<dbReference type="SMART" id="SM00320">
    <property type="entry name" value="WD40"/>
    <property type="match status" value="14"/>
</dbReference>
<dbReference type="PROSITE" id="PS50294">
    <property type="entry name" value="WD_REPEATS_REGION"/>
    <property type="match status" value="14"/>
</dbReference>
<comment type="caution">
    <text evidence="4">The sequence shown here is derived from an EMBL/GenBank/DDBJ whole genome shotgun (WGS) entry which is preliminary data.</text>
</comment>
<dbReference type="PANTHER" id="PTHR44129">
    <property type="entry name" value="WD REPEAT-CONTAINING PROTEIN POP1"/>
    <property type="match status" value="1"/>
</dbReference>
<gene>
    <name evidence="4" type="ORF">HGRIS_011789</name>
</gene>
<dbReference type="PROSITE" id="PS50082">
    <property type="entry name" value="WD_REPEATS_2"/>
    <property type="match status" value="14"/>
</dbReference>
<keyword evidence="5" id="KW-1185">Reference proteome</keyword>
<feature type="repeat" description="WD" evidence="3">
    <location>
        <begin position="935"/>
        <end position="976"/>
    </location>
</feature>
<dbReference type="PRINTS" id="PR00320">
    <property type="entry name" value="GPROTEINBRPT"/>
</dbReference>
<dbReference type="InterPro" id="IPR036322">
    <property type="entry name" value="WD40_repeat_dom_sf"/>
</dbReference>
<dbReference type="SUPFAM" id="SSF50998">
    <property type="entry name" value="Quinoprotein alcohol dehydrogenase-like"/>
    <property type="match status" value="1"/>
</dbReference>
<dbReference type="Proteomes" id="UP001556367">
    <property type="component" value="Unassembled WGS sequence"/>
</dbReference>
<protein>
    <recommendedName>
        <fullName evidence="6">WD40 repeat-like protein</fullName>
    </recommendedName>
</protein>
<dbReference type="SUPFAM" id="SSF69322">
    <property type="entry name" value="Tricorn protease domain 2"/>
    <property type="match status" value="1"/>
</dbReference>
<dbReference type="SUPFAM" id="SSF50978">
    <property type="entry name" value="WD40 repeat-like"/>
    <property type="match status" value="1"/>
</dbReference>
<feature type="repeat" description="WD" evidence="3">
    <location>
        <begin position="634"/>
        <end position="675"/>
    </location>
</feature>
<feature type="repeat" description="WD" evidence="3">
    <location>
        <begin position="556"/>
        <end position="597"/>
    </location>
</feature>
<evidence type="ECO:0000313" key="4">
    <source>
        <dbReference type="EMBL" id="KAL0960154.1"/>
    </source>
</evidence>
<name>A0ABR3JW66_9AGAR</name>
<evidence type="ECO:0008006" key="6">
    <source>
        <dbReference type="Google" id="ProtNLM"/>
    </source>
</evidence>